<evidence type="ECO:0000313" key="3">
    <source>
        <dbReference type="EMBL" id="MBB4022750.1"/>
    </source>
</evidence>
<sequence length="196" mass="21012">MPDMPVFPPLSDADWPALADGMQDGFAGRLNVYRTMAYNPALLKAWAPLRQHVVLDNALGAQLSEVAILRTGVRLGSSYEWGQHVVRARACGMDDARIGSIRGRAEGMAPQDATIARAVDELFDQKRLSPAIQAALVDMVGTAGLFDVIATVGFYSTLGYILNSCDTPLDEDIAAELDARPLAGEPDPADRKGARS</sequence>
<accession>A0A840CC64</accession>
<dbReference type="InterPro" id="IPR029032">
    <property type="entry name" value="AhpD-like"/>
</dbReference>
<evidence type="ECO:0000256" key="1">
    <source>
        <dbReference type="SAM" id="MobiDB-lite"/>
    </source>
</evidence>
<dbReference type="EMBL" id="JACIEQ010000003">
    <property type="protein sequence ID" value="MBB4022750.1"/>
    <property type="molecule type" value="Genomic_DNA"/>
</dbReference>
<dbReference type="Pfam" id="PF02627">
    <property type="entry name" value="CMD"/>
    <property type="match status" value="1"/>
</dbReference>
<dbReference type="RefSeq" id="WP_054539895.1">
    <property type="nucleotide sequence ID" value="NZ_JACIEQ010000003.1"/>
</dbReference>
<reference evidence="3" key="1">
    <citation type="submission" date="2020-08" db="EMBL/GenBank/DDBJ databases">
        <title>Genomic Encyclopedia of Type Strains, Phase IV (KMG-IV): sequencing the most valuable type-strain genomes for metagenomic binning, comparative biology and taxonomic classification.</title>
        <authorList>
            <person name="Goeker M."/>
        </authorList>
    </citation>
    <scope>NUCLEOTIDE SEQUENCE [LARGE SCALE GENOMIC DNA]</scope>
    <source>
        <strain evidence="3">DSM 105040</strain>
    </source>
</reference>
<evidence type="ECO:0000259" key="2">
    <source>
        <dbReference type="Pfam" id="PF02627"/>
    </source>
</evidence>
<keyword evidence="3" id="KW-0575">Peroxidase</keyword>
<gene>
    <name evidence="3" type="ORF">GGR17_002569</name>
</gene>
<comment type="caution">
    <text evidence="3">The sequence shown here is derived from an EMBL/GenBank/DDBJ whole genome shotgun (WGS) entry which is preliminary data.</text>
</comment>
<keyword evidence="4" id="KW-1185">Reference proteome</keyword>
<dbReference type="Proteomes" id="UP000585681">
    <property type="component" value="Unassembled WGS sequence"/>
</dbReference>
<dbReference type="GO" id="GO:0051920">
    <property type="term" value="F:peroxiredoxin activity"/>
    <property type="evidence" value="ECO:0007669"/>
    <property type="project" value="InterPro"/>
</dbReference>
<dbReference type="PANTHER" id="PTHR34846">
    <property type="entry name" value="4-CARBOXYMUCONOLACTONE DECARBOXYLASE FAMILY PROTEIN (AFU_ORTHOLOGUE AFUA_6G11590)"/>
    <property type="match status" value="1"/>
</dbReference>
<organism evidence="3 4">
    <name type="scientific">Actibacterium naphthalenivorans</name>
    <dbReference type="NCBI Taxonomy" id="1614693"/>
    <lineage>
        <taxon>Bacteria</taxon>
        <taxon>Pseudomonadati</taxon>
        <taxon>Pseudomonadota</taxon>
        <taxon>Alphaproteobacteria</taxon>
        <taxon>Rhodobacterales</taxon>
        <taxon>Roseobacteraceae</taxon>
        <taxon>Actibacterium</taxon>
    </lineage>
</organism>
<dbReference type="SUPFAM" id="SSF69118">
    <property type="entry name" value="AhpD-like"/>
    <property type="match status" value="1"/>
</dbReference>
<dbReference type="AlphaFoldDB" id="A0A840CC64"/>
<protein>
    <submittedName>
        <fullName evidence="3">Alkylhydroperoxidase family enzyme</fullName>
    </submittedName>
</protein>
<feature type="region of interest" description="Disordered" evidence="1">
    <location>
        <begin position="176"/>
        <end position="196"/>
    </location>
</feature>
<dbReference type="Gene3D" id="1.20.1290.10">
    <property type="entry name" value="AhpD-like"/>
    <property type="match status" value="1"/>
</dbReference>
<evidence type="ECO:0000313" key="4">
    <source>
        <dbReference type="Proteomes" id="UP000585681"/>
    </source>
</evidence>
<keyword evidence="3" id="KW-0560">Oxidoreductase</keyword>
<name>A0A840CC64_9RHOB</name>
<proteinExistence type="predicted"/>
<dbReference type="InterPro" id="IPR003779">
    <property type="entry name" value="CMD-like"/>
</dbReference>
<dbReference type="PANTHER" id="PTHR34846:SF11">
    <property type="entry name" value="4-CARBOXYMUCONOLACTONE DECARBOXYLASE FAMILY PROTEIN (AFU_ORTHOLOGUE AFUA_6G11590)"/>
    <property type="match status" value="1"/>
</dbReference>
<feature type="domain" description="Carboxymuconolactone decarboxylase-like" evidence="2">
    <location>
        <begin position="40"/>
        <end position="108"/>
    </location>
</feature>